<dbReference type="Pfam" id="PF01112">
    <property type="entry name" value="Asparaginase_2"/>
    <property type="match status" value="1"/>
</dbReference>
<evidence type="ECO:0008006" key="4">
    <source>
        <dbReference type="Google" id="ProtNLM"/>
    </source>
</evidence>
<organism evidence="2 3">
    <name type="scientific">Gossypium barbadense</name>
    <name type="common">Sea Island cotton</name>
    <name type="synonym">Hibiscus barbadensis</name>
    <dbReference type="NCBI Taxonomy" id="3634"/>
    <lineage>
        <taxon>Eukaryota</taxon>
        <taxon>Viridiplantae</taxon>
        <taxon>Streptophyta</taxon>
        <taxon>Embryophyta</taxon>
        <taxon>Tracheophyta</taxon>
        <taxon>Spermatophyta</taxon>
        <taxon>Magnoliopsida</taxon>
        <taxon>eudicotyledons</taxon>
        <taxon>Gunneridae</taxon>
        <taxon>Pentapetalae</taxon>
        <taxon>rosids</taxon>
        <taxon>malvids</taxon>
        <taxon>Malvales</taxon>
        <taxon>Malvaceae</taxon>
        <taxon>Malvoideae</taxon>
        <taxon>Gossypium</taxon>
    </lineage>
</organism>
<evidence type="ECO:0000313" key="3">
    <source>
        <dbReference type="Proteomes" id="UP000239757"/>
    </source>
</evidence>
<dbReference type="Gene3D" id="3.60.20.30">
    <property type="entry name" value="(Glycosyl)asparaginase"/>
    <property type="match status" value="1"/>
</dbReference>
<reference evidence="2 3" key="1">
    <citation type="submission" date="2015-01" db="EMBL/GenBank/DDBJ databases">
        <title>Genome of allotetraploid Gossypium barbadense reveals genomic plasticity and fiber elongation in cotton evolution.</title>
        <authorList>
            <person name="Chen X."/>
            <person name="Liu X."/>
            <person name="Zhao B."/>
            <person name="Zheng H."/>
            <person name="Hu Y."/>
            <person name="Lu G."/>
            <person name="Yang C."/>
            <person name="Chen J."/>
            <person name="Shan C."/>
            <person name="Zhang L."/>
            <person name="Zhou Y."/>
            <person name="Wang L."/>
            <person name="Guo W."/>
            <person name="Bai Y."/>
            <person name="Ruan J."/>
            <person name="Shangguan X."/>
            <person name="Mao Y."/>
            <person name="Jiang J."/>
            <person name="Zhu Y."/>
            <person name="Lei J."/>
            <person name="Kang H."/>
            <person name="Chen S."/>
            <person name="He X."/>
            <person name="Wang R."/>
            <person name="Wang Y."/>
            <person name="Chen J."/>
            <person name="Wang L."/>
            <person name="Yu S."/>
            <person name="Wang B."/>
            <person name="Wei J."/>
            <person name="Song S."/>
            <person name="Lu X."/>
            <person name="Gao Z."/>
            <person name="Gu W."/>
            <person name="Deng X."/>
            <person name="Ma D."/>
            <person name="Wang S."/>
            <person name="Liang W."/>
            <person name="Fang L."/>
            <person name="Cai C."/>
            <person name="Zhu X."/>
            <person name="Zhou B."/>
            <person name="Zhang Y."/>
            <person name="Chen Z."/>
            <person name="Xu S."/>
            <person name="Zhu R."/>
            <person name="Wang S."/>
            <person name="Zhang T."/>
            <person name="Zhao G."/>
        </authorList>
    </citation>
    <scope>NUCLEOTIDE SEQUENCE [LARGE SCALE GENOMIC DNA]</scope>
    <source>
        <strain evidence="3">cv. Xinhai21</strain>
        <tissue evidence="2">Leaf</tissue>
    </source>
</reference>
<evidence type="ECO:0000256" key="1">
    <source>
        <dbReference type="ARBA" id="ARBA00011601"/>
    </source>
</evidence>
<evidence type="ECO:0000313" key="2">
    <source>
        <dbReference type="EMBL" id="PPR82437.1"/>
    </source>
</evidence>
<dbReference type="PANTHER" id="PTHR10188">
    <property type="entry name" value="L-ASPARAGINASE"/>
    <property type="match status" value="1"/>
</dbReference>
<protein>
    <recommendedName>
        <fullName evidence="4">Threonine aspartase</fullName>
    </recommendedName>
</protein>
<dbReference type="GO" id="GO:0004298">
    <property type="term" value="F:threonine-type endopeptidase activity"/>
    <property type="evidence" value="ECO:0007669"/>
    <property type="project" value="TreeGrafter"/>
</dbReference>
<dbReference type="GO" id="GO:0051604">
    <property type="term" value="P:protein maturation"/>
    <property type="evidence" value="ECO:0007669"/>
    <property type="project" value="TreeGrafter"/>
</dbReference>
<dbReference type="GO" id="GO:0005737">
    <property type="term" value="C:cytoplasm"/>
    <property type="evidence" value="ECO:0007669"/>
    <property type="project" value="TreeGrafter"/>
</dbReference>
<sequence length="193" mass="19844">MSGSHAQTYDTLKGNSGGQSCMLSLSEDNILDTVGVISSSGGIVLKVSGRVGLAAMYGAGCWASSKGPFGARFIVGCCVSGAGEHLMKGFSARECCVSSSLSQAGPASACMKVLCFVTQDSNQADTDKSVGILIVQADAPIRVSGNPPKLKVIEIAAAYSSLSFGIVYFGSGMERPKNRSGIDHFEAQVDVST</sequence>
<dbReference type="SUPFAM" id="SSF56235">
    <property type="entry name" value="N-terminal nucleophile aminohydrolases (Ntn hydrolases)"/>
    <property type="match status" value="1"/>
</dbReference>
<gene>
    <name evidence="2" type="ORF">GOBAR_AA38280</name>
</gene>
<dbReference type="Proteomes" id="UP000239757">
    <property type="component" value="Unassembled WGS sequence"/>
</dbReference>
<dbReference type="OrthoDB" id="998909at2759"/>
<dbReference type="EMBL" id="KZ670851">
    <property type="protein sequence ID" value="PPR82437.1"/>
    <property type="molecule type" value="Genomic_DNA"/>
</dbReference>
<name>A0A2P5VUD3_GOSBA</name>
<accession>A0A2P5VUD3</accession>
<comment type="subunit">
    <text evidence="1">Heterotetramer of two alpha and two beta chains arranged as a dimer of alpha/beta heterodimers.</text>
</comment>
<dbReference type="PANTHER" id="PTHR10188:SF8">
    <property type="entry name" value="THREONINE ASPARTASE 1"/>
    <property type="match status" value="1"/>
</dbReference>
<proteinExistence type="predicted"/>
<dbReference type="AlphaFoldDB" id="A0A2P5VUD3"/>
<dbReference type="InterPro" id="IPR000246">
    <property type="entry name" value="Peptidase_T2"/>
</dbReference>
<dbReference type="InterPro" id="IPR029055">
    <property type="entry name" value="Ntn_hydrolases_N"/>
</dbReference>